<keyword evidence="3" id="KW-1185">Reference proteome</keyword>
<sequence>MSLPLTLFFLCIFFPCYLCLPDPGSATTILKPILVTPSKPATTIPAFPEQYDVAGCPLTLSDELFDGIKSACGGTKSGGDMELHHSRCCPVLAAWLYSAYSATALGIAGHSHGHATSAYDMMPLLPDDSETCVNELGKALEVRGIELAKPNETCDVVYCFCGIRLHHLTCPDAFSVSQSGELVGDASVRRLEKNCLSSTTNVNGLPGLGGCSKCLNTLYLLNKKPSNSSKAEDRTTKIHNKDCELMGLTWLLAKNRTAYMHTVSGVLRALMLNTDGSYPQSCSLNSDGMPLAVDSSEISDHSSSTNLQPPIYLSLLLLSLLLLPMHFTIKPGPRSIVKALFVVKIEKVLKARIG</sequence>
<feature type="signal peptide" evidence="1">
    <location>
        <begin position="1"/>
        <end position="19"/>
    </location>
</feature>
<dbReference type="InterPro" id="IPR040376">
    <property type="entry name" value="At4g28100-like"/>
</dbReference>
<protein>
    <submittedName>
        <fullName evidence="2">GPI-anchored protein</fullName>
    </submittedName>
</protein>
<evidence type="ECO:0000256" key="1">
    <source>
        <dbReference type="SAM" id="SignalP"/>
    </source>
</evidence>
<evidence type="ECO:0000313" key="3">
    <source>
        <dbReference type="Proteomes" id="UP000257109"/>
    </source>
</evidence>
<dbReference type="PANTHER" id="PTHR34056">
    <property type="entry name" value="GPI-ANCHORED PROTEIN"/>
    <property type="match status" value="1"/>
</dbReference>
<comment type="caution">
    <text evidence="2">The sequence shown here is derived from an EMBL/GenBank/DDBJ whole genome shotgun (WGS) entry which is preliminary data.</text>
</comment>
<gene>
    <name evidence="2" type="ORF">CR513_43882</name>
</gene>
<dbReference type="OrthoDB" id="764087at2759"/>
<feature type="chain" id="PRO_5016918647" evidence="1">
    <location>
        <begin position="20"/>
        <end position="354"/>
    </location>
</feature>
<evidence type="ECO:0000313" key="2">
    <source>
        <dbReference type="EMBL" id="RDX76155.1"/>
    </source>
</evidence>
<dbReference type="Proteomes" id="UP000257109">
    <property type="component" value="Unassembled WGS sequence"/>
</dbReference>
<proteinExistence type="predicted"/>
<keyword evidence="1" id="KW-0732">Signal</keyword>
<dbReference type="EMBL" id="QJKJ01009607">
    <property type="protein sequence ID" value="RDX76155.1"/>
    <property type="molecule type" value="Genomic_DNA"/>
</dbReference>
<organism evidence="2 3">
    <name type="scientific">Mucuna pruriens</name>
    <name type="common">Velvet bean</name>
    <name type="synonym">Dolichos pruriens</name>
    <dbReference type="NCBI Taxonomy" id="157652"/>
    <lineage>
        <taxon>Eukaryota</taxon>
        <taxon>Viridiplantae</taxon>
        <taxon>Streptophyta</taxon>
        <taxon>Embryophyta</taxon>
        <taxon>Tracheophyta</taxon>
        <taxon>Spermatophyta</taxon>
        <taxon>Magnoliopsida</taxon>
        <taxon>eudicotyledons</taxon>
        <taxon>Gunneridae</taxon>
        <taxon>Pentapetalae</taxon>
        <taxon>rosids</taxon>
        <taxon>fabids</taxon>
        <taxon>Fabales</taxon>
        <taxon>Fabaceae</taxon>
        <taxon>Papilionoideae</taxon>
        <taxon>50 kb inversion clade</taxon>
        <taxon>NPAAA clade</taxon>
        <taxon>indigoferoid/millettioid clade</taxon>
        <taxon>Phaseoleae</taxon>
        <taxon>Mucuna</taxon>
    </lineage>
</organism>
<dbReference type="AlphaFoldDB" id="A0A371FCY5"/>
<accession>A0A371FCY5</accession>
<name>A0A371FCY5_MUCPR</name>
<dbReference type="PANTHER" id="PTHR34056:SF11">
    <property type="entry name" value="PROTEIN, PUTATIVE-RELATED"/>
    <property type="match status" value="1"/>
</dbReference>
<reference evidence="2" key="1">
    <citation type="submission" date="2018-05" db="EMBL/GenBank/DDBJ databases">
        <title>Draft genome of Mucuna pruriens seed.</title>
        <authorList>
            <person name="Nnadi N.E."/>
            <person name="Vos R."/>
            <person name="Hasami M.H."/>
            <person name="Devisetty U.K."/>
            <person name="Aguiy J.C."/>
        </authorList>
    </citation>
    <scope>NUCLEOTIDE SEQUENCE [LARGE SCALE GENOMIC DNA]</scope>
    <source>
        <strain evidence="2">JCA_2017</strain>
    </source>
</reference>
<dbReference type="STRING" id="157652.A0A371FCY5"/>